<dbReference type="STRING" id="1391654.AKJ09_06535"/>
<feature type="domain" description="HTH luxR-type" evidence="5">
    <location>
        <begin position="138"/>
        <end position="203"/>
    </location>
</feature>
<accession>A0A0K1Q2K3</accession>
<gene>
    <name evidence="7" type="ORF">AKJ09_06535</name>
</gene>
<dbReference type="SMART" id="SM00421">
    <property type="entry name" value="HTH_LUXR"/>
    <property type="match status" value="1"/>
</dbReference>
<keyword evidence="1" id="KW-0805">Transcription regulation</keyword>
<evidence type="ECO:0000256" key="4">
    <source>
        <dbReference type="PROSITE-ProRule" id="PRU00169"/>
    </source>
</evidence>
<reference evidence="7 8" key="1">
    <citation type="submission" date="2015-08" db="EMBL/GenBank/DDBJ databases">
        <authorList>
            <person name="Babu N.S."/>
            <person name="Beckwith C.J."/>
            <person name="Beseler K.G."/>
            <person name="Brison A."/>
            <person name="Carone J.V."/>
            <person name="Caskin T.P."/>
            <person name="Diamond M."/>
            <person name="Durham M.E."/>
            <person name="Foxe J.M."/>
            <person name="Go M."/>
            <person name="Henderson B.A."/>
            <person name="Jones I.B."/>
            <person name="McGettigan J.A."/>
            <person name="Micheletti S.J."/>
            <person name="Nasrallah M.E."/>
            <person name="Ortiz D."/>
            <person name="Piller C.R."/>
            <person name="Privatt S.R."/>
            <person name="Schneider S.L."/>
            <person name="Sharp S."/>
            <person name="Smith T.C."/>
            <person name="Stanton J.D."/>
            <person name="Ullery H.E."/>
            <person name="Wilson R.J."/>
            <person name="Serrano M.G."/>
            <person name="Buck G."/>
            <person name="Lee V."/>
            <person name="Wang Y."/>
            <person name="Carvalho R."/>
            <person name="Voegtly L."/>
            <person name="Shi R."/>
            <person name="Duckworth R."/>
            <person name="Johnson A."/>
            <person name="Loviza R."/>
            <person name="Walstead R."/>
            <person name="Shah Z."/>
            <person name="Kiflezghi M."/>
            <person name="Wade K."/>
            <person name="Ball S.L."/>
            <person name="Bradley K.W."/>
            <person name="Asai D.J."/>
            <person name="Bowman C.A."/>
            <person name="Russell D.A."/>
            <person name="Pope W.H."/>
            <person name="Jacobs-Sera D."/>
            <person name="Hendrix R.W."/>
            <person name="Hatfull G.F."/>
        </authorList>
    </citation>
    <scope>NUCLEOTIDE SEQUENCE [LARGE SCALE GENOMIC DNA]</scope>
    <source>
        <strain evidence="7 8">DSM 27648</strain>
    </source>
</reference>
<dbReference type="EMBL" id="CP012333">
    <property type="protein sequence ID" value="AKU99871.1"/>
    <property type="molecule type" value="Genomic_DNA"/>
</dbReference>
<dbReference type="InterPro" id="IPR016032">
    <property type="entry name" value="Sig_transdc_resp-reg_C-effctor"/>
</dbReference>
<keyword evidence="8" id="KW-1185">Reference proteome</keyword>
<dbReference type="SMART" id="SM00448">
    <property type="entry name" value="REC"/>
    <property type="match status" value="1"/>
</dbReference>
<dbReference type="Proteomes" id="UP000064967">
    <property type="component" value="Chromosome"/>
</dbReference>
<dbReference type="Gene3D" id="3.40.50.2300">
    <property type="match status" value="1"/>
</dbReference>
<evidence type="ECO:0000256" key="3">
    <source>
        <dbReference type="ARBA" id="ARBA00023163"/>
    </source>
</evidence>
<dbReference type="PANTHER" id="PTHR44688:SF16">
    <property type="entry name" value="DNA-BINDING TRANSCRIPTIONAL ACTIVATOR DEVR_DOSR"/>
    <property type="match status" value="1"/>
</dbReference>
<evidence type="ECO:0000259" key="6">
    <source>
        <dbReference type="PROSITE" id="PS50110"/>
    </source>
</evidence>
<evidence type="ECO:0000256" key="1">
    <source>
        <dbReference type="ARBA" id="ARBA00023015"/>
    </source>
</evidence>
<dbReference type="InterPro" id="IPR001789">
    <property type="entry name" value="Sig_transdc_resp-reg_receiver"/>
</dbReference>
<dbReference type="PRINTS" id="PR00038">
    <property type="entry name" value="HTHLUXR"/>
</dbReference>
<dbReference type="SUPFAM" id="SSF46894">
    <property type="entry name" value="C-terminal effector domain of the bipartite response regulators"/>
    <property type="match status" value="1"/>
</dbReference>
<organism evidence="7 8">
    <name type="scientific">Labilithrix luteola</name>
    <dbReference type="NCBI Taxonomy" id="1391654"/>
    <lineage>
        <taxon>Bacteria</taxon>
        <taxon>Pseudomonadati</taxon>
        <taxon>Myxococcota</taxon>
        <taxon>Polyangia</taxon>
        <taxon>Polyangiales</taxon>
        <taxon>Labilitrichaceae</taxon>
        <taxon>Labilithrix</taxon>
    </lineage>
</organism>
<dbReference type="PROSITE" id="PS50110">
    <property type="entry name" value="RESPONSE_REGULATORY"/>
    <property type="match status" value="1"/>
</dbReference>
<feature type="modified residue" description="4-aspartylphosphate" evidence="4">
    <location>
        <position position="56"/>
    </location>
</feature>
<dbReference type="InterPro" id="IPR036388">
    <property type="entry name" value="WH-like_DNA-bd_sf"/>
</dbReference>
<keyword evidence="2" id="KW-0238">DNA-binding</keyword>
<keyword evidence="4" id="KW-0597">Phosphoprotein</keyword>
<dbReference type="InterPro" id="IPR000792">
    <property type="entry name" value="Tscrpt_reg_LuxR_C"/>
</dbReference>
<dbReference type="KEGG" id="llu:AKJ09_06535"/>
<dbReference type="InterPro" id="IPR011006">
    <property type="entry name" value="CheY-like_superfamily"/>
</dbReference>
<evidence type="ECO:0000313" key="7">
    <source>
        <dbReference type="EMBL" id="AKU99871.1"/>
    </source>
</evidence>
<dbReference type="PANTHER" id="PTHR44688">
    <property type="entry name" value="DNA-BINDING TRANSCRIPTIONAL ACTIVATOR DEVR_DOSR"/>
    <property type="match status" value="1"/>
</dbReference>
<evidence type="ECO:0000313" key="8">
    <source>
        <dbReference type="Proteomes" id="UP000064967"/>
    </source>
</evidence>
<proteinExistence type="predicted"/>
<sequence>MSGRSEYVLIVDDDELARKTVGRLVQRLRPTLFCASVEEARAELENRSSWCGFLFDVMIGEDARGGLGLLELASSKFPAVPIGIMTGAIERDVVNRSATKGAFVLAKPFGMQELLPFFQRVVAREHEFRPQVASRLDAVAREWSLSPRQHEILAWLVSGRTRTAYLAKTGIADTTMKTHVQSMLQKSGTKNLPALVSKAFRLMMEEEAEPSSD</sequence>
<dbReference type="Pfam" id="PF00196">
    <property type="entry name" value="GerE"/>
    <property type="match status" value="1"/>
</dbReference>
<evidence type="ECO:0000259" key="5">
    <source>
        <dbReference type="PROSITE" id="PS50043"/>
    </source>
</evidence>
<feature type="domain" description="Response regulatory" evidence="6">
    <location>
        <begin position="7"/>
        <end position="122"/>
    </location>
</feature>
<dbReference type="CDD" id="cd06170">
    <property type="entry name" value="LuxR_C_like"/>
    <property type="match status" value="1"/>
</dbReference>
<evidence type="ECO:0000256" key="2">
    <source>
        <dbReference type="ARBA" id="ARBA00023125"/>
    </source>
</evidence>
<dbReference type="PROSITE" id="PS50043">
    <property type="entry name" value="HTH_LUXR_2"/>
    <property type="match status" value="1"/>
</dbReference>
<protein>
    <submittedName>
        <fullName evidence="7">Putative two-component response regulator</fullName>
    </submittedName>
</protein>
<dbReference type="GO" id="GO:0003677">
    <property type="term" value="F:DNA binding"/>
    <property type="evidence" value="ECO:0007669"/>
    <property type="project" value="UniProtKB-KW"/>
</dbReference>
<dbReference type="Gene3D" id="1.10.10.10">
    <property type="entry name" value="Winged helix-like DNA-binding domain superfamily/Winged helix DNA-binding domain"/>
    <property type="match status" value="1"/>
</dbReference>
<dbReference type="GO" id="GO:0000160">
    <property type="term" value="P:phosphorelay signal transduction system"/>
    <property type="evidence" value="ECO:0007669"/>
    <property type="project" value="InterPro"/>
</dbReference>
<name>A0A0K1Q2K3_9BACT</name>
<dbReference type="SUPFAM" id="SSF52172">
    <property type="entry name" value="CheY-like"/>
    <property type="match status" value="1"/>
</dbReference>
<dbReference type="GO" id="GO:0006355">
    <property type="term" value="P:regulation of DNA-templated transcription"/>
    <property type="evidence" value="ECO:0007669"/>
    <property type="project" value="InterPro"/>
</dbReference>
<keyword evidence="3" id="KW-0804">Transcription</keyword>
<dbReference type="AlphaFoldDB" id="A0A0K1Q2K3"/>
<dbReference type="RefSeq" id="WP_169927981.1">
    <property type="nucleotide sequence ID" value="NZ_CP012333.1"/>
</dbReference>